<proteinExistence type="predicted"/>
<evidence type="ECO:0000313" key="2">
    <source>
        <dbReference type="Proteomes" id="UP000265703"/>
    </source>
</evidence>
<dbReference type="STRING" id="658196.A0A397TM54"/>
<dbReference type="AlphaFoldDB" id="A0A397TM54"/>
<reference evidence="1 2" key="1">
    <citation type="submission" date="2018-06" db="EMBL/GenBank/DDBJ databases">
        <title>Comparative genomics reveals the genomic features of Rhizophagus irregularis, R. cerebriforme, R. diaphanum and Gigaspora rosea, and their symbiotic lifestyle signature.</title>
        <authorList>
            <person name="Morin E."/>
            <person name="San Clemente H."/>
            <person name="Chen E.C.H."/>
            <person name="De La Providencia I."/>
            <person name="Hainaut M."/>
            <person name="Kuo A."/>
            <person name="Kohler A."/>
            <person name="Murat C."/>
            <person name="Tang N."/>
            <person name="Roy S."/>
            <person name="Loubradou J."/>
            <person name="Henrissat B."/>
            <person name="Grigoriev I.V."/>
            <person name="Corradi N."/>
            <person name="Roux C."/>
            <person name="Martin F.M."/>
        </authorList>
    </citation>
    <scope>NUCLEOTIDE SEQUENCE [LARGE SCALE GENOMIC DNA]</scope>
    <source>
        <strain evidence="1 2">DAOM 227022</strain>
    </source>
</reference>
<keyword evidence="2" id="KW-1185">Reference proteome</keyword>
<dbReference type="EMBL" id="QKYT01000050">
    <property type="protein sequence ID" value="RIA96121.1"/>
    <property type="molecule type" value="Genomic_DNA"/>
</dbReference>
<accession>A0A397TM54</accession>
<gene>
    <name evidence="1" type="ORF">C1645_859314</name>
</gene>
<name>A0A397TM54_9GLOM</name>
<dbReference type="Proteomes" id="UP000265703">
    <property type="component" value="Unassembled WGS sequence"/>
</dbReference>
<comment type="caution">
    <text evidence="1">The sequence shown here is derived from an EMBL/GenBank/DDBJ whole genome shotgun (WGS) entry which is preliminary data.</text>
</comment>
<sequence>MKSYTIYIYNKSSLKHRRCRLQKYSPPSFPTKPLHHYYHNMHRRITLYKKYQNESSKQRQQNISSHKRIFSTSEKNSLYQHSHIKFSPSLTPDCFAEILVHLQDDKSTLYNCLLLNRLCCRLVIPLLWKRPFDLIQQSSSSFFERGETSTFNSLERNAALIIKTFISCLPPSELKKYSDEGMIIPRMIRPLFDYPTYLKSFDITLIYSSIEYYFTNLLKNTRLMHYKSPSFNPTTYLAQWIFNKSNALHSLNYHYISEDALKSIDLSTFKNTELKLQRLNNFNFIYIPQRTFTFNNDIKPIISNLFLTLSKTSTNIHQVELILHKNSNPPIQQICNFLSSLRYLITFKSNEFWLNNNSNSLDLFFSLSKHLNTLEYLEFSDLSHFSRPLLELLSNCKKLKVLEFKGFEKLYHSISNDDYLFNEDCNNCYSIGNSNNNIININNNNSNNSSKSSDTFNSIYSSSYEIFVENLIIHRNHHANSIIPLLKIISPFTLKKLYIENTTPEIINIISSQFISNLTHLSIRPSNNVSFSTFANCLKKLFKRKDCNLLSFSLKVSKHHDVNILDDLRSIFGSLQKRVTHLTLDIGGLCEENNSLQKVLKSIKCNLKYLDLIYEDVGKDNEYVDLMNNFLKKNNDIKRIRFIINEVIASNVKNIIRGVKMKTKRNLEISIVKTSNQLLSDWSELL</sequence>
<protein>
    <recommendedName>
        <fullName evidence="3">F-box domain-containing protein</fullName>
    </recommendedName>
</protein>
<dbReference type="OrthoDB" id="2307600at2759"/>
<evidence type="ECO:0008006" key="3">
    <source>
        <dbReference type="Google" id="ProtNLM"/>
    </source>
</evidence>
<organism evidence="1 2">
    <name type="scientific">Glomus cerebriforme</name>
    <dbReference type="NCBI Taxonomy" id="658196"/>
    <lineage>
        <taxon>Eukaryota</taxon>
        <taxon>Fungi</taxon>
        <taxon>Fungi incertae sedis</taxon>
        <taxon>Mucoromycota</taxon>
        <taxon>Glomeromycotina</taxon>
        <taxon>Glomeromycetes</taxon>
        <taxon>Glomerales</taxon>
        <taxon>Glomeraceae</taxon>
        <taxon>Glomus</taxon>
    </lineage>
</organism>
<evidence type="ECO:0000313" key="1">
    <source>
        <dbReference type="EMBL" id="RIA96121.1"/>
    </source>
</evidence>